<keyword evidence="3" id="KW-0547">Nucleotide-binding</keyword>
<dbReference type="SUPFAM" id="SSF52540">
    <property type="entry name" value="P-loop containing nucleoside triphosphate hydrolases"/>
    <property type="match status" value="1"/>
</dbReference>
<evidence type="ECO:0000259" key="9">
    <source>
        <dbReference type="PROSITE" id="PS50929"/>
    </source>
</evidence>
<evidence type="ECO:0000256" key="1">
    <source>
        <dbReference type="ARBA" id="ARBA00004651"/>
    </source>
</evidence>
<feature type="transmembrane region" description="Helical" evidence="7">
    <location>
        <begin position="253"/>
        <end position="277"/>
    </location>
</feature>
<evidence type="ECO:0000256" key="6">
    <source>
        <dbReference type="ARBA" id="ARBA00023136"/>
    </source>
</evidence>
<dbReference type="GO" id="GO:0005524">
    <property type="term" value="F:ATP binding"/>
    <property type="evidence" value="ECO:0007669"/>
    <property type="project" value="UniProtKB-KW"/>
</dbReference>
<comment type="caution">
    <text evidence="10">The sequence shown here is derived from an EMBL/GenBank/DDBJ whole genome shotgun (WGS) entry which is preliminary data.</text>
</comment>
<accession>A0A329U9J0</accession>
<evidence type="ECO:0000256" key="2">
    <source>
        <dbReference type="ARBA" id="ARBA00022692"/>
    </source>
</evidence>
<dbReference type="PROSITE" id="PS50893">
    <property type="entry name" value="ABC_TRANSPORTER_2"/>
    <property type="match status" value="1"/>
</dbReference>
<dbReference type="InterPro" id="IPR003593">
    <property type="entry name" value="AAA+_ATPase"/>
</dbReference>
<feature type="transmembrane region" description="Helical" evidence="7">
    <location>
        <begin position="167"/>
        <end position="187"/>
    </location>
</feature>
<keyword evidence="5 7" id="KW-1133">Transmembrane helix</keyword>
<dbReference type="PANTHER" id="PTHR43394">
    <property type="entry name" value="ATP-DEPENDENT PERMEASE MDL1, MITOCHONDRIAL"/>
    <property type="match status" value="1"/>
</dbReference>
<dbReference type="PANTHER" id="PTHR43394:SF1">
    <property type="entry name" value="ATP-BINDING CASSETTE SUB-FAMILY B MEMBER 10, MITOCHONDRIAL"/>
    <property type="match status" value="1"/>
</dbReference>
<evidence type="ECO:0000313" key="10">
    <source>
        <dbReference type="EMBL" id="RAW58402.1"/>
    </source>
</evidence>
<evidence type="ECO:0000256" key="3">
    <source>
        <dbReference type="ARBA" id="ARBA00022741"/>
    </source>
</evidence>
<proteinExistence type="predicted"/>
<dbReference type="InterPro" id="IPR017871">
    <property type="entry name" value="ABC_transporter-like_CS"/>
</dbReference>
<dbReference type="PROSITE" id="PS50929">
    <property type="entry name" value="ABC_TM1F"/>
    <property type="match status" value="1"/>
</dbReference>
<sequence>MHKTTNHRTPAAIVARLIVLVKPMLPIMVAAIVMGVAGHFCATFITIFGGFAILTAAGLQSPLPAVGTAFGCILVFALLRGVLRYAEQASNHYIAFRLLALIRDKVFGALRRLTPAKLEGRDRGDLISLITADIEALEVFYAHTISPVCIAVLWAAGMAAFTAHWHILPALALLAGYLLVGAALPVWSAKRGQAVAREYRQALADTNSYVLESLRGLRDTLQYQDTAARAVGITAHSETLGAKQTALKYREGLIVAVTNTLILFTTLAVLGVSLWLYQRGELAAQGVLVCTLTALSSFGPVVALANLGAGLTQVFASADRVLALLDEAPVTPEVTDGENTPFAGAEVRGVSFGYGGEQVLREISLTIPEKKIVGITGRSGSGKSTLLRLLMRFWDVQTGSIRFGAEDIRRVNTAALRAQESLVTQETELFADTIGNNIRIAKRDAAQEEVEAACKKAALDDFIRSLPKGYDTPVGELGGTLSGGERQRIGVARAFLHDAPFLLLDEPTSNLDSLNEGIILRAVRAECKDRTVLLVSHRKSTMAAADVSFSVESGRVS</sequence>
<dbReference type="Gene3D" id="1.20.1560.10">
    <property type="entry name" value="ABC transporter type 1, transmembrane domain"/>
    <property type="match status" value="1"/>
</dbReference>
<dbReference type="InterPro" id="IPR039421">
    <property type="entry name" value="Type_1_exporter"/>
</dbReference>
<dbReference type="SUPFAM" id="SSF90123">
    <property type="entry name" value="ABC transporter transmembrane region"/>
    <property type="match status" value="1"/>
</dbReference>
<keyword evidence="4 10" id="KW-0067">ATP-binding</keyword>
<dbReference type="InterPro" id="IPR036640">
    <property type="entry name" value="ABC1_TM_sf"/>
</dbReference>
<dbReference type="AlphaFoldDB" id="A0A329U9J0"/>
<feature type="transmembrane region" description="Helical" evidence="7">
    <location>
        <begin position="139"/>
        <end position="161"/>
    </location>
</feature>
<dbReference type="Pfam" id="PF00005">
    <property type="entry name" value="ABC_tran"/>
    <property type="match status" value="1"/>
</dbReference>
<dbReference type="Gene3D" id="3.40.50.300">
    <property type="entry name" value="P-loop containing nucleotide triphosphate hydrolases"/>
    <property type="match status" value="1"/>
</dbReference>
<evidence type="ECO:0000313" key="11">
    <source>
        <dbReference type="Proteomes" id="UP000251281"/>
    </source>
</evidence>
<feature type="transmembrane region" description="Helical" evidence="7">
    <location>
        <begin position="65"/>
        <end position="83"/>
    </location>
</feature>
<protein>
    <submittedName>
        <fullName evidence="10">ABC transporter ATP-binding protein</fullName>
    </submittedName>
</protein>
<feature type="transmembrane region" description="Helical" evidence="7">
    <location>
        <begin position="40"/>
        <end position="59"/>
    </location>
</feature>
<dbReference type="SMART" id="SM00382">
    <property type="entry name" value="AAA"/>
    <property type="match status" value="1"/>
</dbReference>
<gene>
    <name evidence="10" type="ORF">C4N24_05285</name>
</gene>
<dbReference type="GO" id="GO:0016887">
    <property type="term" value="F:ATP hydrolysis activity"/>
    <property type="evidence" value="ECO:0007669"/>
    <property type="project" value="InterPro"/>
</dbReference>
<dbReference type="InterPro" id="IPR011527">
    <property type="entry name" value="ABC1_TM_dom"/>
</dbReference>
<evidence type="ECO:0000256" key="5">
    <source>
        <dbReference type="ARBA" id="ARBA00022989"/>
    </source>
</evidence>
<dbReference type="PROSITE" id="PS00211">
    <property type="entry name" value="ABC_TRANSPORTER_1"/>
    <property type="match status" value="1"/>
</dbReference>
<dbReference type="GO" id="GO:0005886">
    <property type="term" value="C:plasma membrane"/>
    <property type="evidence" value="ECO:0007669"/>
    <property type="project" value="UniProtKB-SubCell"/>
</dbReference>
<dbReference type="Proteomes" id="UP000251281">
    <property type="component" value="Unassembled WGS sequence"/>
</dbReference>
<evidence type="ECO:0000256" key="7">
    <source>
        <dbReference type="SAM" id="Phobius"/>
    </source>
</evidence>
<keyword evidence="2 7" id="KW-0812">Transmembrane</keyword>
<dbReference type="InterPro" id="IPR003439">
    <property type="entry name" value="ABC_transporter-like_ATP-bd"/>
</dbReference>
<feature type="domain" description="ABC transmembrane type-1" evidence="9">
    <location>
        <begin position="29"/>
        <end position="313"/>
    </location>
</feature>
<organism evidence="10 11">
    <name type="scientific">Faecalibacterium prausnitzii</name>
    <dbReference type="NCBI Taxonomy" id="853"/>
    <lineage>
        <taxon>Bacteria</taxon>
        <taxon>Bacillati</taxon>
        <taxon>Bacillota</taxon>
        <taxon>Clostridia</taxon>
        <taxon>Eubacteriales</taxon>
        <taxon>Oscillospiraceae</taxon>
        <taxon>Faecalibacterium</taxon>
    </lineage>
</organism>
<evidence type="ECO:0000256" key="4">
    <source>
        <dbReference type="ARBA" id="ARBA00022840"/>
    </source>
</evidence>
<reference evidence="10 11" key="1">
    <citation type="submission" date="2018-02" db="EMBL/GenBank/DDBJ databases">
        <title>Complete genome sequencing of Faecalibacterium prausnitzii strains isolated from the human gut.</title>
        <authorList>
            <person name="Fitzgerald B.C."/>
            <person name="Shkoporov A.N."/>
            <person name="Ross P.R."/>
            <person name="Hill C."/>
        </authorList>
    </citation>
    <scope>NUCLEOTIDE SEQUENCE [LARGE SCALE GENOMIC DNA]</scope>
    <source>
        <strain evidence="10 11">APC923/51-1</strain>
    </source>
</reference>
<dbReference type="EMBL" id="PRLD01000004">
    <property type="protein sequence ID" value="RAW58402.1"/>
    <property type="molecule type" value="Genomic_DNA"/>
</dbReference>
<comment type="subcellular location">
    <subcellularLocation>
        <location evidence="1">Cell membrane</location>
        <topology evidence="1">Multi-pass membrane protein</topology>
    </subcellularLocation>
</comment>
<keyword evidence="6 7" id="KW-0472">Membrane</keyword>
<dbReference type="RefSeq" id="WP_112090594.1">
    <property type="nucleotide sequence ID" value="NZ_PRLD01000004.1"/>
</dbReference>
<dbReference type="GO" id="GO:0015421">
    <property type="term" value="F:ABC-type oligopeptide transporter activity"/>
    <property type="evidence" value="ECO:0007669"/>
    <property type="project" value="TreeGrafter"/>
</dbReference>
<evidence type="ECO:0000259" key="8">
    <source>
        <dbReference type="PROSITE" id="PS50893"/>
    </source>
</evidence>
<dbReference type="Pfam" id="PF00664">
    <property type="entry name" value="ABC_membrane"/>
    <property type="match status" value="1"/>
</dbReference>
<name>A0A329U9J0_9FIRM</name>
<feature type="domain" description="ABC transporter" evidence="8">
    <location>
        <begin position="345"/>
        <end position="557"/>
    </location>
</feature>
<dbReference type="InterPro" id="IPR027417">
    <property type="entry name" value="P-loop_NTPase"/>
</dbReference>